<name>A0A2T3NR47_9GAMM</name>
<sequence length="184" mass="20182">MFRTLFLGLVTAFMVGCASLPPSLQTTTDTPITDVAVIAADPEKQVGNEVLLGGVIAGINNEAARTRLEIVALPIGGDGKPKLSAKPQHRYVAYVDGFLEPLEYNKGKLITVVGRVSGQEQGSIGEYEYQFPVIKASGNQLWKVKQEIWLDDFDRFHHCIGTRCSMKSIGYGPTRGEVWERVTL</sequence>
<organism evidence="2 3">
    <name type="scientific">Photobacterium sanctipauli</name>
    <dbReference type="NCBI Taxonomy" id="1342794"/>
    <lineage>
        <taxon>Bacteria</taxon>
        <taxon>Pseudomonadati</taxon>
        <taxon>Pseudomonadota</taxon>
        <taxon>Gammaproteobacteria</taxon>
        <taxon>Vibrionales</taxon>
        <taxon>Vibrionaceae</taxon>
        <taxon>Photobacterium</taxon>
    </lineage>
</organism>
<proteinExistence type="predicted"/>
<feature type="chain" id="PRO_5015518335" evidence="1">
    <location>
        <begin position="25"/>
        <end position="184"/>
    </location>
</feature>
<evidence type="ECO:0000313" key="3">
    <source>
        <dbReference type="Proteomes" id="UP000241771"/>
    </source>
</evidence>
<feature type="signal peptide" evidence="1">
    <location>
        <begin position="1"/>
        <end position="24"/>
    </location>
</feature>
<dbReference type="RefSeq" id="WP_036821230.1">
    <property type="nucleotide sequence ID" value="NZ_JGVO01000319.1"/>
</dbReference>
<comment type="caution">
    <text evidence="2">The sequence shown here is derived from an EMBL/GenBank/DDBJ whole genome shotgun (WGS) entry which is preliminary data.</text>
</comment>
<dbReference type="PIRSF" id="PIRSF004982">
    <property type="entry name" value="SlP"/>
    <property type="match status" value="1"/>
</dbReference>
<dbReference type="InterPro" id="IPR004658">
    <property type="entry name" value="OMP_Slp"/>
</dbReference>
<reference evidence="2 3" key="1">
    <citation type="submission" date="2018-01" db="EMBL/GenBank/DDBJ databases">
        <title>Whole genome sequencing of Histamine producing bacteria.</title>
        <authorList>
            <person name="Butler K."/>
        </authorList>
    </citation>
    <scope>NUCLEOTIDE SEQUENCE [LARGE SCALE GENOMIC DNA]</scope>
    <source>
        <strain evidence="2 3">DSM 100436</strain>
    </source>
</reference>
<evidence type="ECO:0000313" key="2">
    <source>
        <dbReference type="EMBL" id="PSW18744.1"/>
    </source>
</evidence>
<keyword evidence="3" id="KW-1185">Reference proteome</keyword>
<dbReference type="GO" id="GO:0019867">
    <property type="term" value="C:outer membrane"/>
    <property type="evidence" value="ECO:0007669"/>
    <property type="project" value="InterPro"/>
</dbReference>
<dbReference type="OrthoDB" id="5295757at2"/>
<gene>
    <name evidence="2" type="ORF">C9I98_14815</name>
</gene>
<dbReference type="PANTHER" id="PTHR37530">
    <property type="entry name" value="OUTER MEMBRANE PROTEIN SLP"/>
    <property type="match status" value="1"/>
</dbReference>
<dbReference type="EMBL" id="PYMA01000009">
    <property type="protein sequence ID" value="PSW18744.1"/>
    <property type="molecule type" value="Genomic_DNA"/>
</dbReference>
<dbReference type="PANTHER" id="PTHR37530:SF1">
    <property type="entry name" value="OUTER MEMBRANE PROTEIN SLP"/>
    <property type="match status" value="1"/>
</dbReference>
<protein>
    <submittedName>
        <fullName evidence="2">Starvation-inducible protein</fullName>
    </submittedName>
</protein>
<dbReference type="Pfam" id="PF03843">
    <property type="entry name" value="Slp"/>
    <property type="match status" value="1"/>
</dbReference>
<keyword evidence="1" id="KW-0732">Signal</keyword>
<accession>A0A2T3NR47</accession>
<dbReference type="PROSITE" id="PS51257">
    <property type="entry name" value="PROKAR_LIPOPROTEIN"/>
    <property type="match status" value="1"/>
</dbReference>
<evidence type="ECO:0000256" key="1">
    <source>
        <dbReference type="SAM" id="SignalP"/>
    </source>
</evidence>
<dbReference type="NCBIfam" id="TIGR00752">
    <property type="entry name" value="slp"/>
    <property type="match status" value="1"/>
</dbReference>
<dbReference type="AlphaFoldDB" id="A0A2T3NR47"/>
<dbReference type="Proteomes" id="UP000241771">
    <property type="component" value="Unassembled WGS sequence"/>
</dbReference>